<keyword evidence="11 13" id="KW-0739">Sodium transport</keyword>
<evidence type="ECO:0000256" key="9">
    <source>
        <dbReference type="ARBA" id="ARBA00023136"/>
    </source>
</evidence>
<feature type="region of interest" description="Disordered" evidence="14">
    <location>
        <begin position="105"/>
        <end position="131"/>
    </location>
</feature>
<dbReference type="InterPro" id="IPR001873">
    <property type="entry name" value="ENaC"/>
</dbReference>
<evidence type="ECO:0000256" key="2">
    <source>
        <dbReference type="ARBA" id="ARBA00007193"/>
    </source>
</evidence>
<dbReference type="Pfam" id="PF00858">
    <property type="entry name" value="ASC"/>
    <property type="match status" value="1"/>
</dbReference>
<gene>
    <name evidence="16" type="ORF">PENTCL1PPCAC_24157</name>
</gene>
<evidence type="ECO:0000256" key="1">
    <source>
        <dbReference type="ARBA" id="ARBA00004141"/>
    </source>
</evidence>
<keyword evidence="8 13" id="KW-0406">Ion transport</keyword>
<evidence type="ECO:0000256" key="4">
    <source>
        <dbReference type="ARBA" id="ARBA00022461"/>
    </source>
</evidence>
<comment type="caution">
    <text evidence="16">The sequence shown here is derived from an EMBL/GenBank/DDBJ whole genome shotgun (WGS) entry which is preliminary data.</text>
</comment>
<evidence type="ECO:0000256" key="15">
    <source>
        <dbReference type="SAM" id="Phobius"/>
    </source>
</evidence>
<evidence type="ECO:0000256" key="11">
    <source>
        <dbReference type="ARBA" id="ARBA00023201"/>
    </source>
</evidence>
<organism evidence="16 17">
    <name type="scientific">Pristionchus entomophagus</name>
    <dbReference type="NCBI Taxonomy" id="358040"/>
    <lineage>
        <taxon>Eukaryota</taxon>
        <taxon>Metazoa</taxon>
        <taxon>Ecdysozoa</taxon>
        <taxon>Nematoda</taxon>
        <taxon>Chromadorea</taxon>
        <taxon>Rhabditida</taxon>
        <taxon>Rhabditina</taxon>
        <taxon>Diplogasteromorpha</taxon>
        <taxon>Diplogasteroidea</taxon>
        <taxon>Neodiplogasteridae</taxon>
        <taxon>Pristionchus</taxon>
    </lineage>
</organism>
<dbReference type="EMBL" id="BTSX01000005">
    <property type="protein sequence ID" value="GMT01983.1"/>
    <property type="molecule type" value="Genomic_DNA"/>
</dbReference>
<keyword evidence="9 15" id="KW-0472">Membrane</keyword>
<evidence type="ECO:0000256" key="3">
    <source>
        <dbReference type="ARBA" id="ARBA00022448"/>
    </source>
</evidence>
<evidence type="ECO:0000313" key="17">
    <source>
        <dbReference type="Proteomes" id="UP001432027"/>
    </source>
</evidence>
<dbReference type="GO" id="GO:0005886">
    <property type="term" value="C:plasma membrane"/>
    <property type="evidence" value="ECO:0007669"/>
    <property type="project" value="TreeGrafter"/>
</dbReference>
<comment type="similarity">
    <text evidence="2 13">Belongs to the amiloride-sensitive sodium channel (TC 1.A.6) family.</text>
</comment>
<feature type="transmembrane region" description="Helical" evidence="15">
    <location>
        <begin position="30"/>
        <end position="51"/>
    </location>
</feature>
<evidence type="ECO:0000256" key="12">
    <source>
        <dbReference type="ARBA" id="ARBA00023303"/>
    </source>
</evidence>
<reference evidence="16" key="1">
    <citation type="submission" date="2023-10" db="EMBL/GenBank/DDBJ databases">
        <title>Genome assembly of Pristionchus species.</title>
        <authorList>
            <person name="Yoshida K."/>
            <person name="Sommer R.J."/>
        </authorList>
    </citation>
    <scope>NUCLEOTIDE SEQUENCE</scope>
    <source>
        <strain evidence="16">RS0144</strain>
    </source>
</reference>
<keyword evidence="6 15" id="KW-1133">Transmembrane helix</keyword>
<keyword evidence="7" id="KW-0915">Sodium</keyword>
<evidence type="ECO:0000256" key="14">
    <source>
        <dbReference type="SAM" id="MobiDB-lite"/>
    </source>
</evidence>
<keyword evidence="5 13" id="KW-0812">Transmembrane</keyword>
<evidence type="ECO:0000313" key="16">
    <source>
        <dbReference type="EMBL" id="GMT01983.1"/>
    </source>
</evidence>
<keyword evidence="17" id="KW-1185">Reference proteome</keyword>
<feature type="non-terminal residue" evidence="16">
    <location>
        <position position="1"/>
    </location>
</feature>
<evidence type="ECO:0000256" key="13">
    <source>
        <dbReference type="RuleBase" id="RU000679"/>
    </source>
</evidence>
<dbReference type="PRINTS" id="PR01078">
    <property type="entry name" value="AMINACHANNEL"/>
</dbReference>
<evidence type="ECO:0000256" key="8">
    <source>
        <dbReference type="ARBA" id="ARBA00023065"/>
    </source>
</evidence>
<dbReference type="AlphaFoldDB" id="A0AAV5U5S0"/>
<dbReference type="Proteomes" id="UP001432027">
    <property type="component" value="Unassembled WGS sequence"/>
</dbReference>
<protein>
    <submittedName>
        <fullName evidence="16">Uncharacterized protein</fullName>
    </submittedName>
</protein>
<dbReference type="PANTHER" id="PTHR11690">
    <property type="entry name" value="AMILORIDE-SENSITIVE SODIUM CHANNEL-RELATED"/>
    <property type="match status" value="1"/>
</dbReference>
<comment type="subcellular location">
    <subcellularLocation>
        <location evidence="1">Membrane</location>
        <topology evidence="1">Multi-pass membrane protein</topology>
    </subcellularLocation>
</comment>
<name>A0AAV5U5S0_9BILA</name>
<feature type="compositionally biased region" description="Basic and acidic residues" evidence="14">
    <location>
        <begin position="114"/>
        <end position="131"/>
    </location>
</feature>
<dbReference type="GO" id="GO:0015280">
    <property type="term" value="F:ligand-gated sodium channel activity"/>
    <property type="evidence" value="ECO:0007669"/>
    <property type="project" value="TreeGrafter"/>
</dbReference>
<accession>A0AAV5U5S0</accession>
<proteinExistence type="inferred from homology"/>
<evidence type="ECO:0000256" key="7">
    <source>
        <dbReference type="ARBA" id="ARBA00023053"/>
    </source>
</evidence>
<keyword evidence="4 13" id="KW-0894">Sodium channel</keyword>
<keyword evidence="3 13" id="KW-0813">Transport</keyword>
<sequence>SLGADFNDFAEHTSAHGIPRAYDSTGKRRILWLGLFFLCLGLFGQQAYFILERFRSKPIIVSVEIKFERIAFPSVTVCNLNPYKFSLAKGTSGLGDTLKAFGDAASKSAGDGSGRQKREVHGEEVHGLIGS</sequence>
<evidence type="ECO:0000256" key="5">
    <source>
        <dbReference type="ARBA" id="ARBA00022692"/>
    </source>
</evidence>
<feature type="non-terminal residue" evidence="16">
    <location>
        <position position="131"/>
    </location>
</feature>
<evidence type="ECO:0000256" key="6">
    <source>
        <dbReference type="ARBA" id="ARBA00022989"/>
    </source>
</evidence>
<keyword evidence="10" id="KW-0325">Glycoprotein</keyword>
<keyword evidence="12 13" id="KW-0407">Ion channel</keyword>
<evidence type="ECO:0000256" key="10">
    <source>
        <dbReference type="ARBA" id="ARBA00023180"/>
    </source>
</evidence>
<dbReference type="PANTHER" id="PTHR11690:SF282">
    <property type="entry name" value="DEGENERIN-LIKE PROTEIN ASIC-1"/>
    <property type="match status" value="1"/>
</dbReference>